<reference evidence="2" key="2">
    <citation type="submission" date="2021-10" db="EMBL/GenBank/DDBJ databases">
        <title>Phylogenomics reveals ancestral predisposition of the termite-cultivated fungus Termitomyces towards a domesticated lifestyle.</title>
        <authorList>
            <person name="Auxier B."/>
            <person name="Grum-Grzhimaylo A."/>
            <person name="Cardenas M.E."/>
            <person name="Lodge J.D."/>
            <person name="Laessoe T."/>
            <person name="Pedersen O."/>
            <person name="Smith M.E."/>
            <person name="Kuyper T.W."/>
            <person name="Franco-Molano E.A."/>
            <person name="Baroni T.J."/>
            <person name="Aanen D.K."/>
        </authorList>
    </citation>
    <scope>NUCLEOTIDE SEQUENCE</scope>
    <source>
        <strain evidence="2">D49</strain>
    </source>
</reference>
<reference evidence="2" key="1">
    <citation type="submission" date="2021-02" db="EMBL/GenBank/DDBJ databases">
        <authorList>
            <person name="Nieuwenhuis M."/>
            <person name="Van De Peppel L.J.J."/>
        </authorList>
    </citation>
    <scope>NUCLEOTIDE SEQUENCE</scope>
    <source>
        <strain evidence="2">D49</strain>
    </source>
</reference>
<feature type="region of interest" description="Disordered" evidence="1">
    <location>
        <begin position="139"/>
        <end position="200"/>
    </location>
</feature>
<evidence type="ECO:0000313" key="3">
    <source>
        <dbReference type="Proteomes" id="UP000717328"/>
    </source>
</evidence>
<comment type="caution">
    <text evidence="2">The sequence shown here is derived from an EMBL/GenBank/DDBJ whole genome shotgun (WGS) entry which is preliminary data.</text>
</comment>
<sequence>MHDLHCQSIVVKTDSCWLPSSSLDETVSTVKKELESESMLASISPSDIPATSISLCRPRRNSTETRTCVKRARPYPAVKGSPQKHDNIMSNTSGSGTWSHSATRSGRPHTSAHGNPPPADAGYALNQQYMPDVYATRLTDVRPGSSSSSSLTGAIGEPVGVGSSQSRHSHSPPSRAGTHYPTNEWAAPPHPQQVPLGLPQHAAYPGVAGMGNLAFEAHDLSTNLSYDYSLTNRNPSPDSPSSGSSTFGANAIMFTGDQYPIQRSHSVLNQRHTGASYPVASHATQTLTPSDYERLKTEVIQLRRRVHELEADRASRAAIELASRDASPMTGHPGLPTPPPSASFLASWKTRTEIRKRMFCSLNRAGNALCAWHDSRRERREYPPRNAPPGYLNCGCTHEEALFEESLARHNVGSYYPGENVRMDPALRNPLLKLLQQRYGYLDGDFERDPVTGNWVDGEGAAYWEQQAHSGSTSRRRLDTY</sequence>
<evidence type="ECO:0000256" key="1">
    <source>
        <dbReference type="SAM" id="MobiDB-lite"/>
    </source>
</evidence>
<dbReference type="EMBL" id="JABCKI010000045">
    <property type="protein sequence ID" value="KAG5653569.1"/>
    <property type="molecule type" value="Genomic_DNA"/>
</dbReference>
<dbReference type="Proteomes" id="UP000717328">
    <property type="component" value="Unassembled WGS sequence"/>
</dbReference>
<name>A0A9P7GPE1_9AGAR</name>
<feature type="region of interest" description="Disordered" evidence="1">
    <location>
        <begin position="76"/>
        <end position="124"/>
    </location>
</feature>
<keyword evidence="3" id="KW-1185">Reference proteome</keyword>
<organism evidence="2 3">
    <name type="scientific">Sphagnurus paluster</name>
    <dbReference type="NCBI Taxonomy" id="117069"/>
    <lineage>
        <taxon>Eukaryota</taxon>
        <taxon>Fungi</taxon>
        <taxon>Dikarya</taxon>
        <taxon>Basidiomycota</taxon>
        <taxon>Agaricomycotina</taxon>
        <taxon>Agaricomycetes</taxon>
        <taxon>Agaricomycetidae</taxon>
        <taxon>Agaricales</taxon>
        <taxon>Tricholomatineae</taxon>
        <taxon>Lyophyllaceae</taxon>
        <taxon>Sphagnurus</taxon>
    </lineage>
</organism>
<evidence type="ECO:0000313" key="2">
    <source>
        <dbReference type="EMBL" id="KAG5653569.1"/>
    </source>
</evidence>
<protein>
    <submittedName>
        <fullName evidence="2">Uncharacterized protein</fullName>
    </submittedName>
</protein>
<feature type="compositionally biased region" description="Low complexity" evidence="1">
    <location>
        <begin position="160"/>
        <end position="175"/>
    </location>
</feature>
<feature type="compositionally biased region" description="Polar residues" evidence="1">
    <location>
        <begin position="88"/>
        <end position="104"/>
    </location>
</feature>
<dbReference type="OrthoDB" id="3222060at2759"/>
<accession>A0A9P7GPE1</accession>
<gene>
    <name evidence="2" type="ORF">H0H81_012258</name>
</gene>
<proteinExistence type="predicted"/>
<feature type="region of interest" description="Disordered" evidence="1">
    <location>
        <begin position="324"/>
        <end position="343"/>
    </location>
</feature>
<dbReference type="AlphaFoldDB" id="A0A9P7GPE1"/>